<protein>
    <submittedName>
        <fullName evidence="4">Helix-turn-helix domain</fullName>
    </submittedName>
</protein>
<reference evidence="4 5" key="1">
    <citation type="submission" date="2014-04" db="EMBL/GenBank/DDBJ databases">
        <title>Draft genome sequence of Bacillus azotoformans MEV2011, a (co-) denitrifying strain unable to grow in the presence of oxygen.</title>
        <authorList>
            <person name="Nielsen M."/>
            <person name="Schreiber L."/>
            <person name="Finster K."/>
            <person name="Schramm A."/>
        </authorList>
    </citation>
    <scope>NUCLEOTIDE SEQUENCE [LARGE SCALE GENOMIC DNA]</scope>
    <source>
        <strain evidence="4 5">MEV2011</strain>
    </source>
</reference>
<name>A0A072NEU8_SCHAZ</name>
<evidence type="ECO:0000313" key="5">
    <source>
        <dbReference type="Proteomes" id="UP000027936"/>
    </source>
</evidence>
<dbReference type="GO" id="GO:0043565">
    <property type="term" value="F:sequence-specific DNA binding"/>
    <property type="evidence" value="ECO:0007669"/>
    <property type="project" value="InterPro"/>
</dbReference>
<dbReference type="Gene3D" id="1.10.10.10">
    <property type="entry name" value="Winged helix-like DNA-binding domain superfamily/Winged helix DNA-binding domain"/>
    <property type="match status" value="1"/>
</dbReference>
<dbReference type="InterPro" id="IPR052057">
    <property type="entry name" value="IS150/IS1296_orfA-like"/>
</dbReference>
<dbReference type="AlphaFoldDB" id="A0A072NEU8"/>
<dbReference type="SUPFAM" id="SSF48295">
    <property type="entry name" value="TrpR-like"/>
    <property type="match status" value="1"/>
</dbReference>
<gene>
    <name evidence="4" type="ORF">M670_04600</name>
</gene>
<evidence type="ECO:0000256" key="2">
    <source>
        <dbReference type="SAM" id="Coils"/>
    </source>
</evidence>
<keyword evidence="2" id="KW-0175">Coiled coil</keyword>
<evidence type="ECO:0000259" key="3">
    <source>
        <dbReference type="Pfam" id="PF13518"/>
    </source>
</evidence>
<dbReference type="EMBL" id="JJRY01000032">
    <property type="protein sequence ID" value="KEF36219.1"/>
    <property type="molecule type" value="Genomic_DNA"/>
</dbReference>
<dbReference type="InterPro" id="IPR055247">
    <property type="entry name" value="InsJ-like_HTH"/>
</dbReference>
<comment type="similarity">
    <text evidence="1">Belongs to the IS150/IS1296 orfA family.</text>
</comment>
<accession>A0A072NEU8</accession>
<dbReference type="InterPro" id="IPR036388">
    <property type="entry name" value="WH-like_DNA-bd_sf"/>
</dbReference>
<evidence type="ECO:0000313" key="4">
    <source>
        <dbReference type="EMBL" id="KEF36219.1"/>
    </source>
</evidence>
<dbReference type="InterPro" id="IPR010921">
    <property type="entry name" value="Trp_repressor/repl_initiator"/>
</dbReference>
<dbReference type="Pfam" id="PF13518">
    <property type="entry name" value="HTH_28"/>
    <property type="match status" value="1"/>
</dbReference>
<sequence>MTKGRKTTWNERVQMVLDCLGNGKDYQRTAETYEVSYQQVYQWVKKYEDGGDEALKDKRGRKKEEAEFTPEDEIKLQMKKLERENERLRAENLFLKKLEEIERRRK</sequence>
<dbReference type="PATRIC" id="fig|1348973.3.peg.4466"/>
<feature type="domain" description="Insertion element IS150 protein InsJ-like helix-turn-helix" evidence="3">
    <location>
        <begin position="11"/>
        <end position="63"/>
    </location>
</feature>
<comment type="caution">
    <text evidence="4">The sequence shown here is derived from an EMBL/GenBank/DDBJ whole genome shotgun (WGS) entry which is preliminary data.</text>
</comment>
<organism evidence="4 5">
    <name type="scientific">Schinkia azotoformans MEV2011</name>
    <dbReference type="NCBI Taxonomy" id="1348973"/>
    <lineage>
        <taxon>Bacteria</taxon>
        <taxon>Bacillati</taxon>
        <taxon>Bacillota</taxon>
        <taxon>Bacilli</taxon>
        <taxon>Bacillales</taxon>
        <taxon>Bacillaceae</taxon>
        <taxon>Calidifontibacillus/Schinkia group</taxon>
        <taxon>Schinkia</taxon>
    </lineage>
</organism>
<evidence type="ECO:0000256" key="1">
    <source>
        <dbReference type="ARBA" id="ARBA00038232"/>
    </source>
</evidence>
<feature type="coiled-coil region" evidence="2">
    <location>
        <begin position="71"/>
        <end position="98"/>
    </location>
</feature>
<dbReference type="PANTHER" id="PTHR33795">
    <property type="entry name" value="INSERTION ELEMENT IS150 PROTEIN INSJ"/>
    <property type="match status" value="1"/>
</dbReference>
<dbReference type="Proteomes" id="UP000027936">
    <property type="component" value="Unassembled WGS sequence"/>
</dbReference>
<proteinExistence type="inferred from homology"/>
<dbReference type="PANTHER" id="PTHR33795:SF1">
    <property type="entry name" value="INSERTION ELEMENT IS150 PROTEIN INSJ"/>
    <property type="match status" value="1"/>
</dbReference>